<evidence type="ECO:0000313" key="2">
    <source>
        <dbReference type="EMBL" id="CAG5069543.1"/>
    </source>
</evidence>
<dbReference type="Proteomes" id="UP000679725">
    <property type="component" value="Unassembled WGS sequence"/>
</dbReference>
<comment type="caution">
    <text evidence="2">The sequence shown here is derived from an EMBL/GenBank/DDBJ whole genome shotgun (WGS) entry which is preliminary data.</text>
</comment>
<gene>
    <name evidence="2" type="ORF">DYBT9623_02279</name>
</gene>
<feature type="domain" description="PIN" evidence="1">
    <location>
        <begin position="4"/>
        <end position="128"/>
    </location>
</feature>
<sequence>MRIVVDTNIVFSGILNSSSRIDHILINSKKHFEFFTCNFLEAEISKHQGKLLKLTKLEPYELAELQKLVTANIIFINEQLIPPVEMLRAETLLMDIDINDTPFVALTNYLDCKLWTGDKVLIEGLRDKGYEHTITTSELSQLLSEFEIR</sequence>
<dbReference type="RefSeq" id="WP_215233652.1">
    <property type="nucleotide sequence ID" value="NZ_CAJRAU010000003.1"/>
</dbReference>
<dbReference type="Pfam" id="PF10130">
    <property type="entry name" value="PIN_2"/>
    <property type="match status" value="1"/>
</dbReference>
<dbReference type="InterPro" id="IPR029060">
    <property type="entry name" value="PIN-like_dom_sf"/>
</dbReference>
<keyword evidence="3" id="KW-1185">Reference proteome</keyword>
<proteinExistence type="predicted"/>
<accession>A0ABN7RDF0</accession>
<protein>
    <recommendedName>
        <fullName evidence="1">PIN domain-containing protein</fullName>
    </recommendedName>
</protein>
<evidence type="ECO:0000259" key="1">
    <source>
        <dbReference type="Pfam" id="PF10130"/>
    </source>
</evidence>
<dbReference type="EMBL" id="CAJRAU010000003">
    <property type="protein sequence ID" value="CAG5069543.1"/>
    <property type="molecule type" value="Genomic_DNA"/>
</dbReference>
<dbReference type="InterPro" id="IPR002716">
    <property type="entry name" value="PIN_dom"/>
</dbReference>
<name>A0ABN7RDF0_9BACT</name>
<evidence type="ECO:0000313" key="3">
    <source>
        <dbReference type="Proteomes" id="UP000679725"/>
    </source>
</evidence>
<organism evidence="2 3">
    <name type="scientific">Dyadobacter linearis</name>
    <dbReference type="NCBI Taxonomy" id="2823330"/>
    <lineage>
        <taxon>Bacteria</taxon>
        <taxon>Pseudomonadati</taxon>
        <taxon>Bacteroidota</taxon>
        <taxon>Cytophagia</taxon>
        <taxon>Cytophagales</taxon>
        <taxon>Spirosomataceae</taxon>
        <taxon>Dyadobacter</taxon>
    </lineage>
</organism>
<dbReference type="SUPFAM" id="SSF88723">
    <property type="entry name" value="PIN domain-like"/>
    <property type="match status" value="1"/>
</dbReference>
<reference evidence="2 3" key="1">
    <citation type="submission" date="2021-04" db="EMBL/GenBank/DDBJ databases">
        <authorList>
            <person name="Rodrigo-Torres L."/>
            <person name="Arahal R. D."/>
            <person name="Lucena T."/>
        </authorList>
    </citation>
    <scope>NUCLEOTIDE SEQUENCE [LARGE SCALE GENOMIC DNA]</scope>
    <source>
        <strain evidence="2 3">CECT 9623</strain>
    </source>
</reference>